<keyword evidence="3" id="KW-1185">Reference proteome</keyword>
<dbReference type="PANTHER" id="PTHR15822:SF20">
    <property type="entry name" value="ENDONUCLEASE_EXONUCLEASE_PHOSPHATASE DOMAIN-CONTAINING PROTEIN"/>
    <property type="match status" value="1"/>
</dbReference>
<dbReference type="GO" id="GO:0005737">
    <property type="term" value="C:cytoplasm"/>
    <property type="evidence" value="ECO:0007669"/>
    <property type="project" value="TreeGrafter"/>
</dbReference>
<proteinExistence type="predicted"/>
<dbReference type="AlphaFoldDB" id="A0A0D9WZC4"/>
<dbReference type="InterPro" id="IPR036691">
    <property type="entry name" value="Endo/exonu/phosph_ase_sf"/>
</dbReference>
<keyword evidence="1" id="KW-0378">Hydrolase</keyword>
<reference evidence="3" key="2">
    <citation type="submission" date="2013-12" db="EMBL/GenBank/DDBJ databases">
        <authorList>
            <person name="Yu Y."/>
            <person name="Lee S."/>
            <person name="de Baynast K."/>
            <person name="Wissotski M."/>
            <person name="Liu L."/>
            <person name="Talag J."/>
            <person name="Goicoechea J."/>
            <person name="Angelova A."/>
            <person name="Jetty R."/>
            <person name="Kudrna D."/>
            <person name="Golser W."/>
            <person name="Rivera L."/>
            <person name="Zhang J."/>
            <person name="Wing R."/>
        </authorList>
    </citation>
    <scope>NUCLEOTIDE SEQUENCE</scope>
</reference>
<dbReference type="eggNOG" id="KOG2756">
    <property type="taxonomic scope" value="Eukaryota"/>
</dbReference>
<name>A0A0D9WZC4_9ORYZ</name>
<dbReference type="InterPro" id="IPR051547">
    <property type="entry name" value="TDP2-like"/>
</dbReference>
<sequence length="251" mass="27885">MSSSEKIKFMTYNVWSCEHVAVYRRIKAISGLIAHHEPDVIFLQLSKLDACVPRWYGSESPRADATTPGLLSASVYKTFPSEHPVIAGNIQFGPQRQYVRVATCRLEGPTPEDVGAYNVVLGGDLGWDDDIDGPIRLRPGWVDAWKELRGGDEDGGGGGAWTYDTVANPMLRGRGKTERKRPDRFLCMLTDFRLECIEMVGVEPIPGVTSHYDDEGNVLPVLPSHHFGLLLTIAPKPKSTHFHGTKRLKPF</sequence>
<dbReference type="PANTHER" id="PTHR15822">
    <property type="entry name" value="TRAF AND TNF RECEPTOR-ASSOCIATED PROTEIN"/>
    <property type="match status" value="1"/>
</dbReference>
<reference evidence="2 3" key="1">
    <citation type="submission" date="2012-08" db="EMBL/GenBank/DDBJ databases">
        <title>Oryza genome evolution.</title>
        <authorList>
            <person name="Wing R.A."/>
        </authorList>
    </citation>
    <scope>NUCLEOTIDE SEQUENCE</scope>
</reference>
<organism evidence="2 3">
    <name type="scientific">Leersia perrieri</name>
    <dbReference type="NCBI Taxonomy" id="77586"/>
    <lineage>
        <taxon>Eukaryota</taxon>
        <taxon>Viridiplantae</taxon>
        <taxon>Streptophyta</taxon>
        <taxon>Embryophyta</taxon>
        <taxon>Tracheophyta</taxon>
        <taxon>Spermatophyta</taxon>
        <taxon>Magnoliopsida</taxon>
        <taxon>Liliopsida</taxon>
        <taxon>Poales</taxon>
        <taxon>Poaceae</taxon>
        <taxon>BOP clade</taxon>
        <taxon>Oryzoideae</taxon>
        <taxon>Oryzeae</taxon>
        <taxon>Oryzinae</taxon>
        <taxon>Leersia</taxon>
    </lineage>
</organism>
<dbReference type="Proteomes" id="UP000032180">
    <property type="component" value="Chromosome 7"/>
</dbReference>
<evidence type="ECO:0000313" key="3">
    <source>
        <dbReference type="Proteomes" id="UP000032180"/>
    </source>
</evidence>
<dbReference type="GO" id="GO:0006302">
    <property type="term" value="P:double-strand break repair"/>
    <property type="evidence" value="ECO:0007669"/>
    <property type="project" value="TreeGrafter"/>
</dbReference>
<reference evidence="2" key="3">
    <citation type="submission" date="2015-04" db="UniProtKB">
        <authorList>
            <consortium name="EnsemblPlants"/>
        </authorList>
    </citation>
    <scope>IDENTIFICATION</scope>
</reference>
<accession>A0A0D9WZC4</accession>
<evidence type="ECO:0000313" key="2">
    <source>
        <dbReference type="EnsemblPlants" id="LPERR07G13350.1"/>
    </source>
</evidence>
<evidence type="ECO:0000256" key="1">
    <source>
        <dbReference type="ARBA" id="ARBA00022801"/>
    </source>
</evidence>
<evidence type="ECO:0008006" key="4">
    <source>
        <dbReference type="Google" id="ProtNLM"/>
    </source>
</evidence>
<dbReference type="EnsemblPlants" id="LPERR07G13350.1">
    <property type="protein sequence ID" value="LPERR07G13350.1"/>
    <property type="gene ID" value="LPERR07G13350"/>
</dbReference>
<dbReference type="SUPFAM" id="SSF56219">
    <property type="entry name" value="DNase I-like"/>
    <property type="match status" value="1"/>
</dbReference>
<dbReference type="STRING" id="77586.A0A0D9WZC4"/>
<dbReference type="Gene3D" id="3.60.10.10">
    <property type="entry name" value="Endonuclease/exonuclease/phosphatase"/>
    <property type="match status" value="2"/>
</dbReference>
<dbReference type="Gramene" id="LPERR07G13350.1">
    <property type="protein sequence ID" value="LPERR07G13350.1"/>
    <property type="gene ID" value="LPERR07G13350"/>
</dbReference>
<dbReference type="HOGENOM" id="CLU_050478_0_0_1"/>
<dbReference type="GO" id="GO:0003697">
    <property type="term" value="F:single-stranded DNA binding"/>
    <property type="evidence" value="ECO:0007669"/>
    <property type="project" value="TreeGrafter"/>
</dbReference>
<protein>
    <recommendedName>
        <fullName evidence="4">Endonuclease/exonuclease/phosphatase domain-containing protein</fullName>
    </recommendedName>
</protein>
<dbReference type="GO" id="GO:0070260">
    <property type="term" value="F:5'-tyrosyl-DNA phosphodiesterase activity"/>
    <property type="evidence" value="ECO:0007669"/>
    <property type="project" value="TreeGrafter"/>
</dbReference>